<dbReference type="Proteomes" id="UP000245697">
    <property type="component" value="Unassembled WGS sequence"/>
</dbReference>
<feature type="transmembrane region" description="Helical" evidence="1">
    <location>
        <begin position="67"/>
        <end position="90"/>
    </location>
</feature>
<feature type="transmembrane region" description="Helical" evidence="1">
    <location>
        <begin position="33"/>
        <end position="55"/>
    </location>
</feature>
<keyword evidence="1" id="KW-0812">Transmembrane</keyword>
<name>A0A316F5L7_9ACTN</name>
<feature type="transmembrane region" description="Helical" evidence="1">
    <location>
        <begin position="134"/>
        <end position="161"/>
    </location>
</feature>
<gene>
    <name evidence="2" type="ORF">BC793_11736</name>
</gene>
<keyword evidence="3" id="KW-1185">Reference proteome</keyword>
<evidence type="ECO:0000313" key="3">
    <source>
        <dbReference type="Proteomes" id="UP000245697"/>
    </source>
</evidence>
<reference evidence="2 3" key="1">
    <citation type="submission" date="2018-05" db="EMBL/GenBank/DDBJ databases">
        <title>Genomic Encyclopedia of Archaeal and Bacterial Type Strains, Phase II (KMG-II): from individual species to whole genera.</title>
        <authorList>
            <person name="Goeker M."/>
        </authorList>
    </citation>
    <scope>NUCLEOTIDE SEQUENCE [LARGE SCALE GENOMIC DNA]</scope>
    <source>
        <strain evidence="2 3">DSM 45184</strain>
    </source>
</reference>
<evidence type="ECO:0000313" key="2">
    <source>
        <dbReference type="EMBL" id="PWK41169.1"/>
    </source>
</evidence>
<proteinExistence type="predicted"/>
<comment type="caution">
    <text evidence="2">The sequence shown here is derived from an EMBL/GenBank/DDBJ whole genome shotgun (WGS) entry which is preliminary data.</text>
</comment>
<dbReference type="RefSeq" id="WP_146246515.1">
    <property type="nucleotide sequence ID" value="NZ_BONA01000069.1"/>
</dbReference>
<protein>
    <submittedName>
        <fullName evidence="2">Uncharacterized protein</fullName>
    </submittedName>
</protein>
<keyword evidence="1" id="KW-1133">Transmembrane helix</keyword>
<accession>A0A316F5L7</accession>
<keyword evidence="1" id="KW-0472">Membrane</keyword>
<dbReference type="EMBL" id="QGGR01000017">
    <property type="protein sequence ID" value="PWK41169.1"/>
    <property type="molecule type" value="Genomic_DNA"/>
</dbReference>
<organism evidence="2 3">
    <name type="scientific">Actinoplanes xinjiangensis</name>
    <dbReference type="NCBI Taxonomy" id="512350"/>
    <lineage>
        <taxon>Bacteria</taxon>
        <taxon>Bacillati</taxon>
        <taxon>Actinomycetota</taxon>
        <taxon>Actinomycetes</taxon>
        <taxon>Micromonosporales</taxon>
        <taxon>Micromonosporaceae</taxon>
        <taxon>Actinoplanes</taxon>
    </lineage>
</organism>
<sequence length="170" mass="17085">MVRRAAVGAPILLMAYGLLRLLDGLDGTYRQGLAWNLALPALFASMVLFGVLAAAVRPLVPSGARAVAALAAVATVAGAVCFVWTVTGLLSTAAGEAAPTPVRIAGPLLFALGMLTILGLLVAARRAPAWSPLLFGAGIAAMLIDADSLAPAALILLAALAPLARPSVRA</sequence>
<dbReference type="AlphaFoldDB" id="A0A316F5L7"/>
<evidence type="ECO:0000256" key="1">
    <source>
        <dbReference type="SAM" id="Phobius"/>
    </source>
</evidence>
<dbReference type="OrthoDB" id="3539663at2"/>
<feature type="transmembrane region" description="Helical" evidence="1">
    <location>
        <begin position="102"/>
        <end position="122"/>
    </location>
</feature>